<organism evidence="1 2">
    <name type="scientific">Glycine soja</name>
    <name type="common">Wild soybean</name>
    <dbReference type="NCBI Taxonomy" id="3848"/>
    <lineage>
        <taxon>Eukaryota</taxon>
        <taxon>Viridiplantae</taxon>
        <taxon>Streptophyta</taxon>
        <taxon>Embryophyta</taxon>
        <taxon>Tracheophyta</taxon>
        <taxon>Spermatophyta</taxon>
        <taxon>Magnoliopsida</taxon>
        <taxon>eudicotyledons</taxon>
        <taxon>Gunneridae</taxon>
        <taxon>Pentapetalae</taxon>
        <taxon>rosids</taxon>
        <taxon>fabids</taxon>
        <taxon>Fabales</taxon>
        <taxon>Fabaceae</taxon>
        <taxon>Papilionoideae</taxon>
        <taxon>50 kb inversion clade</taxon>
        <taxon>NPAAA clade</taxon>
        <taxon>indigoferoid/millettioid clade</taxon>
        <taxon>Phaseoleae</taxon>
        <taxon>Glycine</taxon>
        <taxon>Glycine subgen. Soja</taxon>
    </lineage>
</organism>
<reference evidence="1 2" key="1">
    <citation type="submission" date="2018-09" db="EMBL/GenBank/DDBJ databases">
        <title>A high-quality reference genome of wild soybean provides a powerful tool to mine soybean genomes.</title>
        <authorList>
            <person name="Xie M."/>
            <person name="Chung C.Y.L."/>
            <person name="Li M.-W."/>
            <person name="Wong F.-L."/>
            <person name="Chan T.-F."/>
            <person name="Lam H.-M."/>
        </authorList>
    </citation>
    <scope>NUCLEOTIDE SEQUENCE [LARGE SCALE GENOMIC DNA]</scope>
    <source>
        <strain evidence="2">cv. W05</strain>
        <tissue evidence="1">Hypocotyl of etiolated seedlings</tissue>
    </source>
</reference>
<dbReference type="AlphaFoldDB" id="A0A445JI93"/>
<dbReference type="PANTHER" id="PTHR31549:SF23">
    <property type="entry name" value="OS03G0591600 PROTEIN"/>
    <property type="match status" value="1"/>
</dbReference>
<dbReference type="Pfam" id="PF03140">
    <property type="entry name" value="DUF247"/>
    <property type="match status" value="1"/>
</dbReference>
<evidence type="ECO:0000313" key="2">
    <source>
        <dbReference type="Proteomes" id="UP000289340"/>
    </source>
</evidence>
<accession>A0A445JI93</accession>
<proteinExistence type="predicted"/>
<dbReference type="PANTHER" id="PTHR31549">
    <property type="entry name" value="PROTEIN, PUTATIVE (DUF247)-RELATED-RELATED"/>
    <property type="match status" value="1"/>
</dbReference>
<gene>
    <name evidence="1" type="ORF">D0Y65_021227</name>
</gene>
<keyword evidence="2" id="KW-1185">Reference proteome</keyword>
<dbReference type="Proteomes" id="UP000289340">
    <property type="component" value="Chromosome 8"/>
</dbReference>
<name>A0A445JI93_GLYSO</name>
<comment type="caution">
    <text evidence="1">The sequence shown here is derived from an EMBL/GenBank/DDBJ whole genome shotgun (WGS) entry which is preliminary data.</text>
</comment>
<sequence>MASLKSVLSLDSNYNFDELQWVVQIRRTLEEELDEDGEFPVSIFSIPKLLRACDPDSKQSLKLDNIVDQLTKLEQRIRACHHKFLDFNGETSVWMMTVDASFLLEFLQVFYCAIQDGTKVARGKSYHNAILRDIVMLENQIPMFLLRNILEFKFSSLEAVDDTLMLEFISLFKESAHLLDFLYHMIVPNMLERQDTIEVEVQQGDEEKEGNEESNADSSHVKQLFSELWKLLSKLNKGPVNIIKMVLVSKPMKVFVKLPWKIITNFPGAKILKQPVEWLFFSQNEGEILSSIRCSNTLMINKPPSAEEITIPSVTELLNSGVRFLPTIGSISNVSFEAKTCTFYLPIIGLDVNTKVFLKILVAYEASVASGPLVITSYTELMNGIIDSLLKRSFFTMSFYDGGI</sequence>
<dbReference type="EMBL" id="QZWG01000008">
    <property type="protein sequence ID" value="RZB98118.1"/>
    <property type="molecule type" value="Genomic_DNA"/>
</dbReference>
<evidence type="ECO:0000313" key="1">
    <source>
        <dbReference type="EMBL" id="RZB98118.1"/>
    </source>
</evidence>
<protein>
    <submittedName>
        <fullName evidence="1">Putative UPF0481 protein</fullName>
    </submittedName>
</protein>
<dbReference type="InterPro" id="IPR004158">
    <property type="entry name" value="DUF247_pln"/>
</dbReference>